<sequence>MIRYVLAAILIGISVVGFFMFTDPLYKQIEELNMQATAYNEALDNSKALENERDKLTAKYNTISPENLLKIKKLLPDNIDNIRLILEIEQVALPYGMVLRDVRYDTLKKNTSTTGDAAITQGSTGSGDQFKDYGSWDLEFSTTGTYNNFINFMKDLESNLRIVDISSIRFSSGSDIRNVLALPGPEVYKFDFKIKTYWLKN</sequence>
<protein>
    <recommendedName>
        <fullName evidence="5">Pilus assembly protein PilO</fullName>
    </recommendedName>
</protein>
<dbReference type="Gene3D" id="3.30.70.60">
    <property type="match status" value="1"/>
</dbReference>
<gene>
    <name evidence="3" type="ORF">A2647_00610</name>
</gene>
<dbReference type="EMBL" id="MFTP01000002">
    <property type="protein sequence ID" value="OGI66242.1"/>
    <property type="molecule type" value="Genomic_DNA"/>
</dbReference>
<dbReference type="InterPro" id="IPR014717">
    <property type="entry name" value="Transl_elong_EF1B/ribsomal_bS6"/>
</dbReference>
<keyword evidence="2" id="KW-0812">Transmembrane</keyword>
<evidence type="ECO:0008006" key="5">
    <source>
        <dbReference type="Google" id="ProtNLM"/>
    </source>
</evidence>
<reference evidence="3 4" key="1">
    <citation type="journal article" date="2016" name="Nat. Commun.">
        <title>Thousands of microbial genomes shed light on interconnected biogeochemical processes in an aquifer system.</title>
        <authorList>
            <person name="Anantharaman K."/>
            <person name="Brown C.T."/>
            <person name="Hug L.A."/>
            <person name="Sharon I."/>
            <person name="Castelle C.J."/>
            <person name="Probst A.J."/>
            <person name="Thomas B.C."/>
            <person name="Singh A."/>
            <person name="Wilkins M.J."/>
            <person name="Karaoz U."/>
            <person name="Brodie E.L."/>
            <person name="Williams K.H."/>
            <person name="Hubbard S.S."/>
            <person name="Banfield J.F."/>
        </authorList>
    </citation>
    <scope>NUCLEOTIDE SEQUENCE [LARGE SCALE GENOMIC DNA]</scope>
</reference>
<proteinExistence type="predicted"/>
<dbReference type="Proteomes" id="UP000177370">
    <property type="component" value="Unassembled WGS sequence"/>
</dbReference>
<organism evidence="3 4">
    <name type="scientific">Candidatus Nomurabacteria bacterium RIFCSPHIGHO2_01_FULL_40_24b</name>
    <dbReference type="NCBI Taxonomy" id="1801739"/>
    <lineage>
        <taxon>Bacteria</taxon>
        <taxon>Candidatus Nomuraibacteriota</taxon>
    </lineage>
</organism>
<accession>A0A1F6V9G2</accession>
<name>A0A1F6V9G2_9BACT</name>
<comment type="caution">
    <text evidence="3">The sequence shown here is derived from an EMBL/GenBank/DDBJ whole genome shotgun (WGS) entry which is preliminary data.</text>
</comment>
<keyword evidence="1" id="KW-0175">Coiled coil</keyword>
<evidence type="ECO:0000256" key="1">
    <source>
        <dbReference type="SAM" id="Coils"/>
    </source>
</evidence>
<dbReference type="AlphaFoldDB" id="A0A1F6V9G2"/>
<keyword evidence="2" id="KW-0472">Membrane</keyword>
<feature type="transmembrane region" description="Helical" evidence="2">
    <location>
        <begin position="6"/>
        <end position="26"/>
    </location>
</feature>
<feature type="coiled-coil region" evidence="1">
    <location>
        <begin position="29"/>
        <end position="59"/>
    </location>
</feature>
<evidence type="ECO:0000313" key="4">
    <source>
        <dbReference type="Proteomes" id="UP000177370"/>
    </source>
</evidence>
<evidence type="ECO:0000313" key="3">
    <source>
        <dbReference type="EMBL" id="OGI66242.1"/>
    </source>
</evidence>
<keyword evidence="2" id="KW-1133">Transmembrane helix</keyword>
<evidence type="ECO:0000256" key="2">
    <source>
        <dbReference type="SAM" id="Phobius"/>
    </source>
</evidence>